<name>A0AAD7RX13_9TELE</name>
<dbReference type="Proteomes" id="UP001221898">
    <property type="component" value="Unassembled WGS sequence"/>
</dbReference>
<protein>
    <recommendedName>
        <fullName evidence="5">Secreted protein</fullName>
    </recommendedName>
</protein>
<sequence>MGTIPDLALLLLPVATSRESRAALACCVAVTHFCTSNTRSHDPRADNTGSRAHGEVKDAGELGAELSRTTARQKPAGPGPLSRSRIDRRAVLWGVALSVPGVTGRGARHSAWQHPPWHDTAEMRLLLSPRRYGGRTLNWQAGEYSLNVYFKYHQQVFGLSTSLTVIDSAP</sequence>
<keyword evidence="2" id="KW-0732">Signal</keyword>
<evidence type="ECO:0000313" key="3">
    <source>
        <dbReference type="EMBL" id="KAJ8391973.1"/>
    </source>
</evidence>
<organism evidence="3 4">
    <name type="scientific">Aldrovandia affinis</name>
    <dbReference type="NCBI Taxonomy" id="143900"/>
    <lineage>
        <taxon>Eukaryota</taxon>
        <taxon>Metazoa</taxon>
        <taxon>Chordata</taxon>
        <taxon>Craniata</taxon>
        <taxon>Vertebrata</taxon>
        <taxon>Euteleostomi</taxon>
        <taxon>Actinopterygii</taxon>
        <taxon>Neopterygii</taxon>
        <taxon>Teleostei</taxon>
        <taxon>Notacanthiformes</taxon>
        <taxon>Halosauridae</taxon>
        <taxon>Aldrovandia</taxon>
    </lineage>
</organism>
<evidence type="ECO:0008006" key="5">
    <source>
        <dbReference type="Google" id="ProtNLM"/>
    </source>
</evidence>
<evidence type="ECO:0000256" key="2">
    <source>
        <dbReference type="SAM" id="SignalP"/>
    </source>
</evidence>
<dbReference type="AlphaFoldDB" id="A0AAD7RX13"/>
<evidence type="ECO:0000313" key="4">
    <source>
        <dbReference type="Proteomes" id="UP001221898"/>
    </source>
</evidence>
<feature type="region of interest" description="Disordered" evidence="1">
    <location>
        <begin position="37"/>
        <end position="58"/>
    </location>
</feature>
<feature type="region of interest" description="Disordered" evidence="1">
    <location>
        <begin position="64"/>
        <end position="83"/>
    </location>
</feature>
<dbReference type="EMBL" id="JAINUG010000150">
    <property type="protein sequence ID" value="KAJ8391973.1"/>
    <property type="molecule type" value="Genomic_DNA"/>
</dbReference>
<feature type="signal peptide" evidence="2">
    <location>
        <begin position="1"/>
        <end position="22"/>
    </location>
</feature>
<gene>
    <name evidence="3" type="ORF">AAFF_G00082830</name>
</gene>
<keyword evidence="4" id="KW-1185">Reference proteome</keyword>
<comment type="caution">
    <text evidence="3">The sequence shown here is derived from an EMBL/GenBank/DDBJ whole genome shotgun (WGS) entry which is preliminary data.</text>
</comment>
<evidence type="ECO:0000256" key="1">
    <source>
        <dbReference type="SAM" id="MobiDB-lite"/>
    </source>
</evidence>
<proteinExistence type="predicted"/>
<accession>A0AAD7RX13</accession>
<feature type="chain" id="PRO_5042146520" description="Secreted protein" evidence="2">
    <location>
        <begin position="23"/>
        <end position="170"/>
    </location>
</feature>
<reference evidence="3" key="1">
    <citation type="journal article" date="2023" name="Science">
        <title>Genome structures resolve the early diversification of teleost fishes.</title>
        <authorList>
            <person name="Parey E."/>
            <person name="Louis A."/>
            <person name="Montfort J."/>
            <person name="Bouchez O."/>
            <person name="Roques C."/>
            <person name="Iampietro C."/>
            <person name="Lluch J."/>
            <person name="Castinel A."/>
            <person name="Donnadieu C."/>
            <person name="Desvignes T."/>
            <person name="Floi Bucao C."/>
            <person name="Jouanno E."/>
            <person name="Wen M."/>
            <person name="Mejri S."/>
            <person name="Dirks R."/>
            <person name="Jansen H."/>
            <person name="Henkel C."/>
            <person name="Chen W.J."/>
            <person name="Zahm M."/>
            <person name="Cabau C."/>
            <person name="Klopp C."/>
            <person name="Thompson A.W."/>
            <person name="Robinson-Rechavi M."/>
            <person name="Braasch I."/>
            <person name="Lecointre G."/>
            <person name="Bobe J."/>
            <person name="Postlethwait J.H."/>
            <person name="Berthelot C."/>
            <person name="Roest Crollius H."/>
            <person name="Guiguen Y."/>
        </authorList>
    </citation>
    <scope>NUCLEOTIDE SEQUENCE</scope>
    <source>
        <strain evidence="3">NC1722</strain>
    </source>
</reference>